<evidence type="ECO:0000256" key="1">
    <source>
        <dbReference type="SAM" id="SignalP"/>
    </source>
</evidence>
<dbReference type="RefSeq" id="WP_064283994.1">
    <property type="nucleotide sequence ID" value="NZ_LWCS01000046.1"/>
</dbReference>
<name>A0A178LP26_MYCIR</name>
<dbReference type="Gene3D" id="3.60.21.70">
    <property type="entry name" value="PhoD-like phosphatase"/>
    <property type="match status" value="1"/>
</dbReference>
<dbReference type="InterPro" id="IPR032093">
    <property type="entry name" value="PhoD_N"/>
</dbReference>
<evidence type="ECO:0000313" key="5">
    <source>
        <dbReference type="Proteomes" id="UP000078396"/>
    </source>
</evidence>
<feature type="signal peptide" evidence="1">
    <location>
        <begin position="1"/>
        <end position="29"/>
    </location>
</feature>
<feature type="chain" id="PRO_5038922864" evidence="1">
    <location>
        <begin position="30"/>
        <end position="530"/>
    </location>
</feature>
<proteinExistence type="predicted"/>
<gene>
    <name evidence="4" type="ORF">A4X20_27425</name>
</gene>
<reference evidence="4 5" key="1">
    <citation type="submission" date="2016-04" db="EMBL/GenBank/DDBJ databases">
        <title>Draft Genome Sequences of Staphylococcus capitis Strain H36, S. capitis Strain H65, S. cohnii Strain H62, S. hominis Strain H69, Mycobacterium iranicum Strain H39, Plantibacter sp. Strain H53, Pseudomonas oryzihabitans Strain H72, and Microbacterium sp. Strain H83, isolated from residential settings.</title>
        <authorList>
            <person name="Lymperopoulou D."/>
            <person name="Adams R.I."/>
            <person name="Lindow S."/>
            <person name="Coil D.A."/>
            <person name="Jospin G."/>
            <person name="Eisen J.A."/>
        </authorList>
    </citation>
    <scope>NUCLEOTIDE SEQUENCE [LARGE SCALE GENOMIC DNA]</scope>
    <source>
        <strain evidence="4 5">H39</strain>
    </source>
</reference>
<dbReference type="InterPro" id="IPR029052">
    <property type="entry name" value="Metallo-depent_PP-like"/>
</dbReference>
<feature type="domain" description="PhoD-like phosphatase metallophosphatase" evidence="2">
    <location>
        <begin position="159"/>
        <end position="513"/>
    </location>
</feature>
<dbReference type="AlphaFoldDB" id="A0A178LP26"/>
<dbReference type="InterPro" id="IPR052900">
    <property type="entry name" value="Phospholipid_Metab_Enz"/>
</dbReference>
<organism evidence="4 5">
    <name type="scientific">Mycolicibacterium iranicum</name>
    <name type="common">Mycobacterium iranicum</name>
    <dbReference type="NCBI Taxonomy" id="912594"/>
    <lineage>
        <taxon>Bacteria</taxon>
        <taxon>Bacillati</taxon>
        <taxon>Actinomycetota</taxon>
        <taxon>Actinomycetes</taxon>
        <taxon>Mycobacteriales</taxon>
        <taxon>Mycobacteriaceae</taxon>
        <taxon>Mycolicibacterium</taxon>
    </lineage>
</organism>
<dbReference type="InterPro" id="IPR006311">
    <property type="entry name" value="TAT_signal"/>
</dbReference>
<dbReference type="EMBL" id="LWCS01000046">
    <property type="protein sequence ID" value="OAN33896.1"/>
    <property type="molecule type" value="Genomic_DNA"/>
</dbReference>
<dbReference type="InterPro" id="IPR018946">
    <property type="entry name" value="PhoD-like_MPP"/>
</dbReference>
<protein>
    <submittedName>
        <fullName evidence="4">Alkaline phosphatase</fullName>
    </submittedName>
</protein>
<dbReference type="Pfam" id="PF09423">
    <property type="entry name" value="PhoD"/>
    <property type="match status" value="1"/>
</dbReference>
<sequence>MNDVPRRSLLRAALLVPAGAALTGGLLSACGSPTSPASPSSSPALVRTRPRLTHGVAAGDARPDGALVWARSDSPATMIVETAATEEFANPREIRGPLLTPDSDGTGRIRLTGLEPGQQVHYRVTLEGDDGTRGEPLTGVFTTAPVAPSDIRFVWSGDVVGQGWGINADTGGMTVWKVMADRQPDFFIHSGDAIYADNPVEATQEQNDGKIYRNITAPAKAQVAQTLDEFRGNYAYNLTDTNYLQFNAAVTQFVQWDDHEVINNWFPGEDLRGQKREGYSDPDMNALAQYGYQAWSEWQPIDVRESVDGRVYRKIAYGPLLDVFVLDMRSYKSANTDAFSARSDGILGAAQAQWLIDSLRASSATWKVVANDMPIGIVVPDSNTTPEGGPKAMEGVAQGDPGQPLGREAEISRILSAVRDVRNVVFVTADVHYTAAISYDPGRAAFADFSPFWEFVSGPLNAGAFPESPVDGTFGARYEFVHAPTEPDTSPAQGFQHFGEVTIDQDSRVLTVNLCDSTGAVLWSKALPPV</sequence>
<dbReference type="PROSITE" id="PS51318">
    <property type="entry name" value="TAT"/>
    <property type="match status" value="1"/>
</dbReference>
<accession>A0A178LP26</accession>
<dbReference type="Proteomes" id="UP000078396">
    <property type="component" value="Unassembled WGS sequence"/>
</dbReference>
<keyword evidence="1" id="KW-0732">Signal</keyword>
<dbReference type="CDD" id="cd07389">
    <property type="entry name" value="MPP_PhoD"/>
    <property type="match status" value="1"/>
</dbReference>
<evidence type="ECO:0000259" key="3">
    <source>
        <dbReference type="Pfam" id="PF16655"/>
    </source>
</evidence>
<evidence type="ECO:0000313" key="4">
    <source>
        <dbReference type="EMBL" id="OAN33896.1"/>
    </source>
</evidence>
<feature type="domain" description="Phospholipase D N-terminal" evidence="3">
    <location>
        <begin position="54"/>
        <end position="130"/>
    </location>
</feature>
<dbReference type="Pfam" id="PF16655">
    <property type="entry name" value="PhoD_N"/>
    <property type="match status" value="1"/>
</dbReference>
<dbReference type="PROSITE" id="PS51257">
    <property type="entry name" value="PROKAR_LIPOPROTEIN"/>
    <property type="match status" value="1"/>
</dbReference>
<dbReference type="Gene3D" id="2.60.40.380">
    <property type="entry name" value="Purple acid phosphatase-like, N-terminal"/>
    <property type="match status" value="1"/>
</dbReference>
<dbReference type="SUPFAM" id="SSF56300">
    <property type="entry name" value="Metallo-dependent phosphatases"/>
    <property type="match status" value="1"/>
</dbReference>
<comment type="caution">
    <text evidence="4">The sequence shown here is derived from an EMBL/GenBank/DDBJ whole genome shotgun (WGS) entry which is preliminary data.</text>
</comment>
<dbReference type="InterPro" id="IPR038607">
    <property type="entry name" value="PhoD-like_sf"/>
</dbReference>
<dbReference type="PANTHER" id="PTHR43606:SF1">
    <property type="entry name" value="PHOD-LIKE PHOSPHATASE METALLOPHOSPHATASE DOMAIN-CONTAINING PROTEIN"/>
    <property type="match status" value="1"/>
</dbReference>
<dbReference type="PANTHER" id="PTHR43606">
    <property type="entry name" value="PHOSPHATASE, PUTATIVE (AFU_ORTHOLOGUE AFUA_6G08710)-RELATED"/>
    <property type="match status" value="1"/>
</dbReference>
<evidence type="ECO:0000259" key="2">
    <source>
        <dbReference type="Pfam" id="PF09423"/>
    </source>
</evidence>